<evidence type="ECO:0000313" key="6">
    <source>
        <dbReference type="EMBL" id="MBU2712392.1"/>
    </source>
</evidence>
<evidence type="ECO:0000256" key="1">
    <source>
        <dbReference type="ARBA" id="ARBA00023125"/>
    </source>
</evidence>
<dbReference type="InterPro" id="IPR016032">
    <property type="entry name" value="Sig_transdc_resp-reg_C-effctor"/>
</dbReference>
<evidence type="ECO:0000259" key="4">
    <source>
        <dbReference type="PROSITE" id="PS50110"/>
    </source>
</evidence>
<organism evidence="6 7">
    <name type="scientific">Zooshikella harenae</name>
    <dbReference type="NCBI Taxonomy" id="2827238"/>
    <lineage>
        <taxon>Bacteria</taxon>
        <taxon>Pseudomonadati</taxon>
        <taxon>Pseudomonadota</taxon>
        <taxon>Gammaproteobacteria</taxon>
        <taxon>Oceanospirillales</taxon>
        <taxon>Zooshikellaceae</taxon>
        <taxon>Zooshikella</taxon>
    </lineage>
</organism>
<dbReference type="PANTHER" id="PTHR48111">
    <property type="entry name" value="REGULATOR OF RPOS"/>
    <property type="match status" value="1"/>
</dbReference>
<dbReference type="PROSITE" id="PS50110">
    <property type="entry name" value="RESPONSE_REGULATORY"/>
    <property type="match status" value="1"/>
</dbReference>
<dbReference type="SMART" id="SM00448">
    <property type="entry name" value="REC"/>
    <property type="match status" value="1"/>
</dbReference>
<dbReference type="Gene3D" id="6.10.250.690">
    <property type="match status" value="1"/>
</dbReference>
<reference evidence="6 7" key="1">
    <citation type="submission" date="2021-04" db="EMBL/GenBank/DDBJ databases">
        <authorList>
            <person name="Pira H."/>
            <person name="Risdian C."/>
            <person name="Wink J."/>
        </authorList>
    </citation>
    <scope>NUCLEOTIDE SEQUENCE [LARGE SCALE GENOMIC DNA]</scope>
    <source>
        <strain evidence="6 7">WH53</strain>
    </source>
</reference>
<dbReference type="Gene3D" id="1.10.10.10">
    <property type="entry name" value="Winged helix-like DNA-binding domain superfamily/Winged helix DNA-binding domain"/>
    <property type="match status" value="1"/>
</dbReference>
<dbReference type="Gene3D" id="3.40.50.2300">
    <property type="match status" value="1"/>
</dbReference>
<evidence type="ECO:0000256" key="3">
    <source>
        <dbReference type="PROSITE-ProRule" id="PRU01091"/>
    </source>
</evidence>
<dbReference type="PROSITE" id="PS51755">
    <property type="entry name" value="OMPR_PHOB"/>
    <property type="match status" value="1"/>
</dbReference>
<feature type="modified residue" description="4-aspartylphosphate" evidence="2">
    <location>
        <position position="53"/>
    </location>
</feature>
<feature type="domain" description="Response regulatory" evidence="4">
    <location>
        <begin position="4"/>
        <end position="117"/>
    </location>
</feature>
<dbReference type="InterPro" id="IPR001867">
    <property type="entry name" value="OmpR/PhoB-type_DNA-bd"/>
</dbReference>
<dbReference type="InterPro" id="IPR001789">
    <property type="entry name" value="Sig_transdc_resp-reg_receiver"/>
</dbReference>
<proteinExistence type="predicted"/>
<name>A0ABS5ZHA9_9GAMM</name>
<dbReference type="InterPro" id="IPR036388">
    <property type="entry name" value="WH-like_DNA-bd_sf"/>
</dbReference>
<dbReference type="Proteomes" id="UP000690515">
    <property type="component" value="Unassembled WGS sequence"/>
</dbReference>
<dbReference type="Pfam" id="PF00072">
    <property type="entry name" value="Response_reg"/>
    <property type="match status" value="1"/>
</dbReference>
<gene>
    <name evidence="6" type="ORF">KCG35_15100</name>
</gene>
<dbReference type="InterPro" id="IPR039420">
    <property type="entry name" value="WalR-like"/>
</dbReference>
<evidence type="ECO:0000313" key="7">
    <source>
        <dbReference type="Proteomes" id="UP000690515"/>
    </source>
</evidence>
<keyword evidence="1 3" id="KW-0238">DNA-binding</keyword>
<accession>A0ABS5ZHA9</accession>
<feature type="DNA-binding region" description="OmpR/PhoB-type" evidence="3">
    <location>
        <begin position="141"/>
        <end position="239"/>
    </location>
</feature>
<dbReference type="RefSeq" id="WP_215820621.1">
    <property type="nucleotide sequence ID" value="NZ_JAGSOY010000037.1"/>
</dbReference>
<comment type="caution">
    <text evidence="6">The sequence shown here is derived from an EMBL/GenBank/DDBJ whole genome shotgun (WGS) entry which is preliminary data.</text>
</comment>
<dbReference type="SUPFAM" id="SSF52172">
    <property type="entry name" value="CheY-like"/>
    <property type="match status" value="1"/>
</dbReference>
<feature type="domain" description="OmpR/PhoB-type" evidence="5">
    <location>
        <begin position="141"/>
        <end position="239"/>
    </location>
</feature>
<keyword evidence="2" id="KW-0597">Phosphoprotein</keyword>
<sequence length="241" mass="27243">MERTILVVDDDSHIRQVILFALKKAGMQAVEAADGQMALDVFTQTQPDLIILDINMPEYDGLEVCKAIRKVSEVPILFLSSRDDEVDRVVGLEIGGDDYVTKPFSPRELVARVNVILKRVHSAEVKRVIQESAKDDQARTEDTLSVGKLCLNVEKHLVFWGESQVKLTATEFAIMHTLIRYPEKVFDRDNIMNQAYSNNIHVSGRTIDSHIRHIRHKFQQLGCAMIIETVHSVGYKLGSCN</sequence>
<dbReference type="SUPFAM" id="SSF46894">
    <property type="entry name" value="C-terminal effector domain of the bipartite response regulators"/>
    <property type="match status" value="1"/>
</dbReference>
<dbReference type="Pfam" id="PF00486">
    <property type="entry name" value="Trans_reg_C"/>
    <property type="match status" value="1"/>
</dbReference>
<evidence type="ECO:0000256" key="2">
    <source>
        <dbReference type="PROSITE-ProRule" id="PRU00169"/>
    </source>
</evidence>
<dbReference type="EMBL" id="JAGSOY010000037">
    <property type="protein sequence ID" value="MBU2712392.1"/>
    <property type="molecule type" value="Genomic_DNA"/>
</dbReference>
<evidence type="ECO:0000259" key="5">
    <source>
        <dbReference type="PROSITE" id="PS51755"/>
    </source>
</evidence>
<protein>
    <submittedName>
        <fullName evidence="6">Response regulator transcription factor</fullName>
    </submittedName>
</protein>
<keyword evidence="7" id="KW-1185">Reference proteome</keyword>
<dbReference type="PANTHER" id="PTHR48111:SF59">
    <property type="entry name" value="TRANSCRIPTIONAL REGULATORY PROTEIN BAER"/>
    <property type="match status" value="1"/>
</dbReference>
<dbReference type="InterPro" id="IPR011006">
    <property type="entry name" value="CheY-like_superfamily"/>
</dbReference>
<dbReference type="SMART" id="SM00862">
    <property type="entry name" value="Trans_reg_C"/>
    <property type="match status" value="1"/>
</dbReference>
<dbReference type="CDD" id="cd00383">
    <property type="entry name" value="trans_reg_C"/>
    <property type="match status" value="1"/>
</dbReference>